<feature type="transmembrane region" description="Helical" evidence="5">
    <location>
        <begin position="33"/>
        <end position="53"/>
    </location>
</feature>
<dbReference type="InterPro" id="IPR009056">
    <property type="entry name" value="Cyt_c-like_dom"/>
</dbReference>
<sequence>MTNEKDDKDKKKSPKLLDHEFDGIKELDNPVPIWFQFIFYGTIVFGAIYMLYYHIYKGGHSLKNEYLASVGQTPSKEGGGGEFDYSQNLTNKNMIDSGKQVYDANCASCHGLKGQGGVGPNLTDDFWIVENTYKGVENAIQVGVPEKGMPGWKTILGDKKIQALVVYIASMQGSNPPDAKKPEGKPGKLH</sequence>
<evidence type="ECO:0000259" key="6">
    <source>
        <dbReference type="PROSITE" id="PS51007"/>
    </source>
</evidence>
<comment type="caution">
    <text evidence="7">The sequence shown here is derived from an EMBL/GenBank/DDBJ whole genome shotgun (WGS) entry which is preliminary data.</text>
</comment>
<evidence type="ECO:0000256" key="3">
    <source>
        <dbReference type="ARBA" id="ARBA00023004"/>
    </source>
</evidence>
<dbReference type="Gene3D" id="6.10.280.130">
    <property type="match status" value="1"/>
</dbReference>
<keyword evidence="5" id="KW-1133">Transmembrane helix</keyword>
<evidence type="ECO:0000313" key="7">
    <source>
        <dbReference type="EMBL" id="KAB8040922.1"/>
    </source>
</evidence>
<dbReference type="AlphaFoldDB" id="A0A6N6VZZ7"/>
<dbReference type="GO" id="GO:0020037">
    <property type="term" value="F:heme binding"/>
    <property type="evidence" value="ECO:0007669"/>
    <property type="project" value="InterPro"/>
</dbReference>
<dbReference type="Proteomes" id="UP000437748">
    <property type="component" value="Unassembled WGS sequence"/>
</dbReference>
<reference evidence="7 8" key="1">
    <citation type="submission" date="2019-10" db="EMBL/GenBank/DDBJ databases">
        <title>New species of Slilvanegrellaceae.</title>
        <authorList>
            <person name="Pitt A."/>
            <person name="Hahn M.W."/>
        </authorList>
    </citation>
    <scope>NUCLEOTIDE SEQUENCE [LARGE SCALE GENOMIC DNA]</scope>
    <source>
        <strain evidence="7 8">SP-Ram-0.45-NSY-1</strain>
    </source>
</reference>
<keyword evidence="5" id="KW-0812">Transmembrane</keyword>
<feature type="domain" description="Cytochrome c" evidence="6">
    <location>
        <begin position="93"/>
        <end position="172"/>
    </location>
</feature>
<dbReference type="InterPro" id="IPR050597">
    <property type="entry name" value="Cytochrome_c_Oxidase_Subunit"/>
</dbReference>
<dbReference type="PANTHER" id="PTHR33751:SF1">
    <property type="entry name" value="CBB3-TYPE CYTOCHROME C OXIDASE SUBUNIT FIXP"/>
    <property type="match status" value="1"/>
</dbReference>
<dbReference type="EMBL" id="WFLM01000001">
    <property type="protein sequence ID" value="KAB8040922.1"/>
    <property type="molecule type" value="Genomic_DNA"/>
</dbReference>
<organism evidence="7 8">
    <name type="scientific">Silvanigrella paludirubra</name>
    <dbReference type="NCBI Taxonomy" id="2499159"/>
    <lineage>
        <taxon>Bacteria</taxon>
        <taxon>Pseudomonadati</taxon>
        <taxon>Bdellovibrionota</taxon>
        <taxon>Oligoflexia</taxon>
        <taxon>Silvanigrellales</taxon>
        <taxon>Silvanigrellaceae</taxon>
        <taxon>Silvanigrella</taxon>
    </lineage>
</organism>
<evidence type="ECO:0000256" key="4">
    <source>
        <dbReference type="PROSITE-ProRule" id="PRU00433"/>
    </source>
</evidence>
<proteinExistence type="predicted"/>
<keyword evidence="5" id="KW-0472">Membrane</keyword>
<gene>
    <name evidence="7" type="ORF">GCL60_03040</name>
</gene>
<evidence type="ECO:0000256" key="5">
    <source>
        <dbReference type="SAM" id="Phobius"/>
    </source>
</evidence>
<dbReference type="GO" id="GO:0009055">
    <property type="term" value="F:electron transfer activity"/>
    <property type="evidence" value="ECO:0007669"/>
    <property type="project" value="InterPro"/>
</dbReference>
<protein>
    <submittedName>
        <fullName evidence="7">C-type cytochrome</fullName>
    </submittedName>
</protein>
<evidence type="ECO:0000256" key="2">
    <source>
        <dbReference type="ARBA" id="ARBA00022723"/>
    </source>
</evidence>
<dbReference type="RefSeq" id="WP_153418444.1">
    <property type="nucleotide sequence ID" value="NZ_WFLM01000001.1"/>
</dbReference>
<dbReference type="InterPro" id="IPR032858">
    <property type="entry name" value="CcoP_N"/>
</dbReference>
<keyword evidence="1 4" id="KW-0349">Heme</keyword>
<accession>A0A6N6VZZ7</accession>
<evidence type="ECO:0000313" key="8">
    <source>
        <dbReference type="Proteomes" id="UP000437748"/>
    </source>
</evidence>
<dbReference type="InterPro" id="IPR038414">
    <property type="entry name" value="CcoP_N_sf"/>
</dbReference>
<dbReference type="OrthoDB" id="5292346at2"/>
<dbReference type="Pfam" id="PF14715">
    <property type="entry name" value="FixP_N"/>
    <property type="match status" value="1"/>
</dbReference>
<dbReference type="PANTHER" id="PTHR33751">
    <property type="entry name" value="CBB3-TYPE CYTOCHROME C OXIDASE SUBUNIT FIXP"/>
    <property type="match status" value="1"/>
</dbReference>
<name>A0A6N6VZZ7_9BACT</name>
<dbReference type="InterPro" id="IPR036909">
    <property type="entry name" value="Cyt_c-like_dom_sf"/>
</dbReference>
<keyword evidence="3 4" id="KW-0408">Iron</keyword>
<keyword evidence="2 4" id="KW-0479">Metal-binding</keyword>
<keyword evidence="8" id="KW-1185">Reference proteome</keyword>
<dbReference type="SUPFAM" id="SSF46626">
    <property type="entry name" value="Cytochrome c"/>
    <property type="match status" value="1"/>
</dbReference>
<evidence type="ECO:0000256" key="1">
    <source>
        <dbReference type="ARBA" id="ARBA00022617"/>
    </source>
</evidence>
<dbReference type="GO" id="GO:0046872">
    <property type="term" value="F:metal ion binding"/>
    <property type="evidence" value="ECO:0007669"/>
    <property type="project" value="UniProtKB-KW"/>
</dbReference>
<dbReference type="Gene3D" id="1.10.760.10">
    <property type="entry name" value="Cytochrome c-like domain"/>
    <property type="match status" value="1"/>
</dbReference>
<dbReference type="Pfam" id="PF13442">
    <property type="entry name" value="Cytochrome_CBB3"/>
    <property type="match status" value="1"/>
</dbReference>
<dbReference type="PROSITE" id="PS51007">
    <property type="entry name" value="CYTC"/>
    <property type="match status" value="1"/>
</dbReference>